<comment type="caution">
    <text evidence="1">The sequence shown here is derived from an EMBL/GenBank/DDBJ whole genome shotgun (WGS) entry which is preliminary data.</text>
</comment>
<proteinExistence type="predicted"/>
<accession>A0A7V0LTW4</accession>
<sequence length="100" mass="11429">MEGKKPFELEIDEAKAQGVYANLVMITHSPSEIILDFARIMPGLPKAKIQSRIIMTPQHAKLLLKALEDNIKKYEARFGEIKLHGLEERRVGFNPTEEEK</sequence>
<gene>
    <name evidence="1" type="ORF">ENH14_01255</name>
</gene>
<organism evidence="1">
    <name type="scientific">candidate division WOR-3 bacterium</name>
    <dbReference type="NCBI Taxonomy" id="2052148"/>
    <lineage>
        <taxon>Bacteria</taxon>
        <taxon>Bacteria division WOR-3</taxon>
    </lineage>
</organism>
<dbReference type="AlphaFoldDB" id="A0A7V0LTW4"/>
<protein>
    <submittedName>
        <fullName evidence="1">DUF3467 domain-containing protein</fullName>
    </submittedName>
</protein>
<dbReference type="EMBL" id="DRDR01000055">
    <property type="protein sequence ID" value="HDL60062.1"/>
    <property type="molecule type" value="Genomic_DNA"/>
</dbReference>
<name>A0A7V0LTW4_UNCW3</name>
<dbReference type="Pfam" id="PF11950">
    <property type="entry name" value="DUF3467"/>
    <property type="match status" value="1"/>
</dbReference>
<reference evidence="1" key="1">
    <citation type="journal article" date="2020" name="mSystems">
        <title>Genome- and Community-Level Interaction Insights into Carbon Utilization and Element Cycling Functions of Hydrothermarchaeota in Hydrothermal Sediment.</title>
        <authorList>
            <person name="Zhou Z."/>
            <person name="Liu Y."/>
            <person name="Xu W."/>
            <person name="Pan J."/>
            <person name="Luo Z.H."/>
            <person name="Li M."/>
        </authorList>
    </citation>
    <scope>NUCLEOTIDE SEQUENCE [LARGE SCALE GENOMIC DNA]</scope>
    <source>
        <strain evidence="1">HyVt-28</strain>
    </source>
</reference>
<evidence type="ECO:0000313" key="1">
    <source>
        <dbReference type="EMBL" id="HDL60062.1"/>
    </source>
</evidence>
<dbReference type="InterPro" id="IPR021857">
    <property type="entry name" value="DUF3467"/>
</dbReference>
<dbReference type="Proteomes" id="UP000886381">
    <property type="component" value="Unassembled WGS sequence"/>
</dbReference>